<reference evidence="1 2" key="1">
    <citation type="submission" date="2020-05" db="EMBL/GenBank/DDBJ databases">
        <title>Aquincola sp. isolate from soil.</title>
        <authorList>
            <person name="Han J."/>
            <person name="Kim D.-U."/>
        </authorList>
    </citation>
    <scope>NUCLEOTIDE SEQUENCE [LARGE SCALE GENOMIC DNA]</scope>
    <source>
        <strain evidence="1 2">S2</strain>
    </source>
</reference>
<dbReference type="Proteomes" id="UP000737171">
    <property type="component" value="Unassembled WGS sequence"/>
</dbReference>
<keyword evidence="2" id="KW-1185">Reference proteome</keyword>
<evidence type="ECO:0000313" key="2">
    <source>
        <dbReference type="Proteomes" id="UP000737171"/>
    </source>
</evidence>
<dbReference type="Pfam" id="PF07813">
    <property type="entry name" value="LTXXQ"/>
    <property type="match status" value="1"/>
</dbReference>
<evidence type="ECO:0000313" key="1">
    <source>
        <dbReference type="EMBL" id="NRF68026.1"/>
    </source>
</evidence>
<dbReference type="RefSeq" id="WP_173123302.1">
    <property type="nucleotide sequence ID" value="NZ_JABRWJ010000004.1"/>
</dbReference>
<name>A0ABX2EHH3_9BURK</name>
<sequence>MRRWLKRTLIGALGATFLVGGGLAACSHHRHSRAPMTDAEITQLRERVMDKATRALELDATQQAKLGLLADAIKVQRSALMAGGERPRDTLQSLVAGPQFDRAKAQAFIEGKTGAVREQSPALIAAFGDFYDSLRPEQQQKLRDYMSRGGHGHRHFWRG</sequence>
<dbReference type="PROSITE" id="PS51257">
    <property type="entry name" value="PROKAR_LIPOPROTEIN"/>
    <property type="match status" value="1"/>
</dbReference>
<accession>A0ABX2EHH3</accession>
<gene>
    <name evidence="1" type="ORF">HLB44_13615</name>
</gene>
<comment type="caution">
    <text evidence="1">The sequence shown here is derived from an EMBL/GenBank/DDBJ whole genome shotgun (WGS) entry which is preliminary data.</text>
</comment>
<protein>
    <submittedName>
        <fullName evidence="1">Spy/CpxP family protein refolding chaperone</fullName>
    </submittedName>
</protein>
<proteinExistence type="predicted"/>
<dbReference type="Gene3D" id="1.20.120.1490">
    <property type="match status" value="1"/>
</dbReference>
<organism evidence="1 2">
    <name type="scientific">Pseudaquabacterium terrae</name>
    <dbReference type="NCBI Taxonomy" id="2732868"/>
    <lineage>
        <taxon>Bacteria</taxon>
        <taxon>Pseudomonadati</taxon>
        <taxon>Pseudomonadota</taxon>
        <taxon>Betaproteobacteria</taxon>
        <taxon>Burkholderiales</taxon>
        <taxon>Sphaerotilaceae</taxon>
        <taxon>Pseudaquabacterium</taxon>
    </lineage>
</organism>
<dbReference type="EMBL" id="JABRWJ010000004">
    <property type="protein sequence ID" value="NRF68026.1"/>
    <property type="molecule type" value="Genomic_DNA"/>
</dbReference>
<dbReference type="InterPro" id="IPR012899">
    <property type="entry name" value="LTXXQ"/>
</dbReference>